<gene>
    <name evidence="2" type="ORF">J2S10_004736</name>
</gene>
<dbReference type="Gene3D" id="3.10.180.10">
    <property type="entry name" value="2,3-Dihydroxybiphenyl 1,2-Dioxygenase, domain 1"/>
    <property type="match status" value="1"/>
</dbReference>
<dbReference type="Proteomes" id="UP001224122">
    <property type="component" value="Unassembled WGS sequence"/>
</dbReference>
<dbReference type="PANTHER" id="PTHR40265">
    <property type="entry name" value="BLL2707 PROTEIN"/>
    <property type="match status" value="1"/>
</dbReference>
<organism evidence="2 3">
    <name type="scientific">Neobacillus ginsengisoli</name>
    <dbReference type="NCBI Taxonomy" id="904295"/>
    <lineage>
        <taxon>Bacteria</taxon>
        <taxon>Bacillati</taxon>
        <taxon>Bacillota</taxon>
        <taxon>Bacilli</taxon>
        <taxon>Bacillales</taxon>
        <taxon>Bacillaceae</taxon>
        <taxon>Neobacillus</taxon>
    </lineage>
</organism>
<evidence type="ECO:0000259" key="1">
    <source>
        <dbReference type="Pfam" id="PF13468"/>
    </source>
</evidence>
<dbReference type="Pfam" id="PF13468">
    <property type="entry name" value="Glyoxalase_3"/>
    <property type="match status" value="1"/>
</dbReference>
<evidence type="ECO:0000313" key="3">
    <source>
        <dbReference type="Proteomes" id="UP001224122"/>
    </source>
</evidence>
<dbReference type="InterPro" id="IPR025870">
    <property type="entry name" value="Glyoxalase-like_dom"/>
</dbReference>
<feature type="domain" description="Glyoxalase-like" evidence="1">
    <location>
        <begin position="5"/>
        <end position="196"/>
    </location>
</feature>
<comment type="caution">
    <text evidence="2">The sequence shown here is derived from an EMBL/GenBank/DDBJ whole genome shotgun (WGS) entry which is preliminary data.</text>
</comment>
<name>A0ABT9Y120_9BACI</name>
<dbReference type="InterPro" id="IPR029068">
    <property type="entry name" value="Glyas_Bleomycin-R_OHBP_Dase"/>
</dbReference>
<protein>
    <recommendedName>
        <fullName evidence="1">Glyoxalase-like domain-containing protein</fullName>
    </recommendedName>
</protein>
<dbReference type="PANTHER" id="PTHR40265:SF1">
    <property type="entry name" value="GLYOXALASE-LIKE DOMAIN-CONTAINING PROTEIN"/>
    <property type="match status" value="1"/>
</dbReference>
<dbReference type="SUPFAM" id="SSF54593">
    <property type="entry name" value="Glyoxalase/Bleomycin resistance protein/Dihydroxybiphenyl dioxygenase"/>
    <property type="match status" value="1"/>
</dbReference>
<proteinExistence type="predicted"/>
<keyword evidence="3" id="KW-1185">Reference proteome</keyword>
<dbReference type="EMBL" id="JAUSTW010000010">
    <property type="protein sequence ID" value="MDQ0201528.1"/>
    <property type="molecule type" value="Genomic_DNA"/>
</dbReference>
<dbReference type="RefSeq" id="WP_307412909.1">
    <property type="nucleotide sequence ID" value="NZ_JAUSTW010000010.1"/>
</dbReference>
<reference evidence="2 3" key="1">
    <citation type="submission" date="2023-07" db="EMBL/GenBank/DDBJ databases">
        <title>Genomic Encyclopedia of Type Strains, Phase IV (KMG-IV): sequencing the most valuable type-strain genomes for metagenomic binning, comparative biology and taxonomic classification.</title>
        <authorList>
            <person name="Goeker M."/>
        </authorList>
    </citation>
    <scope>NUCLEOTIDE SEQUENCE [LARGE SCALE GENOMIC DNA]</scope>
    <source>
        <strain evidence="2 3">DSM 27594</strain>
    </source>
</reference>
<accession>A0ABT9Y120</accession>
<evidence type="ECO:0000313" key="2">
    <source>
        <dbReference type="EMBL" id="MDQ0201528.1"/>
    </source>
</evidence>
<sequence length="270" mass="30928">MQFSFDHLVWFFKKPEEAIPLLKHRGIHGVIGGRHESWGTYNSLIYFGLSYIEFLGIENLLIAEKHEDNRLVTQIVEQLSKENREGPARIAVRTDQIEELAVKLKEEGFTVYGPLPGERVRADGQVIRWSLLFPEYAANKLSPPFFIQWEKTDEGRFSELKEQGLIGSHNTGNSKFESVGFVVHNLDQTIKTWGKLFNLNPSGDFIDSTINARCRKLELPGTKLLFSEPLGEGLAKKVLKEKGESPYLVTLTETNQSHIFEMLNGYWRFQ</sequence>